<dbReference type="GO" id="GO:0005634">
    <property type="term" value="C:nucleus"/>
    <property type="evidence" value="ECO:0007669"/>
    <property type="project" value="TreeGrafter"/>
</dbReference>
<keyword evidence="2 7" id="KW-0853">WD repeat</keyword>
<dbReference type="EMBL" id="KV878699">
    <property type="protein sequence ID" value="OJJ66394.1"/>
    <property type="molecule type" value="Genomic_DNA"/>
</dbReference>
<evidence type="ECO:0000313" key="9">
    <source>
        <dbReference type="EMBL" id="OJJ66394.1"/>
    </source>
</evidence>
<evidence type="ECO:0000256" key="7">
    <source>
        <dbReference type="PROSITE-ProRule" id="PRU00221"/>
    </source>
</evidence>
<keyword evidence="10" id="KW-1185">Reference proteome</keyword>
<dbReference type="OrthoDB" id="674604at2759"/>
<dbReference type="PRINTS" id="PR00320">
    <property type="entry name" value="GPROTEINBRPT"/>
</dbReference>
<evidence type="ECO:0000313" key="10">
    <source>
        <dbReference type="Proteomes" id="UP000184499"/>
    </source>
</evidence>
<feature type="domain" description="Nephrocystin 3-like N-terminal" evidence="8">
    <location>
        <begin position="339"/>
        <end position="498"/>
    </location>
</feature>
<feature type="repeat" description="WD" evidence="7">
    <location>
        <begin position="1019"/>
        <end position="1060"/>
    </location>
</feature>
<feature type="repeat" description="WD" evidence="7">
    <location>
        <begin position="902"/>
        <end position="936"/>
    </location>
</feature>
<proteinExistence type="inferred from homology"/>
<dbReference type="InterPro" id="IPR036322">
    <property type="entry name" value="WD40_repeat_dom_sf"/>
</dbReference>
<keyword evidence="3" id="KW-0677">Repeat</keyword>
<dbReference type="InterPro" id="IPR015943">
    <property type="entry name" value="WD40/YVTN_repeat-like_dom_sf"/>
</dbReference>
<dbReference type="PROSITE" id="PS00678">
    <property type="entry name" value="WD_REPEATS_1"/>
    <property type="match status" value="4"/>
</dbReference>
<dbReference type="GO" id="GO:1990234">
    <property type="term" value="C:transferase complex"/>
    <property type="evidence" value="ECO:0007669"/>
    <property type="project" value="UniProtKB-ARBA"/>
</dbReference>
<dbReference type="Gene3D" id="2.130.10.10">
    <property type="entry name" value="YVTN repeat-like/Quinoprotein amine dehydrogenase"/>
    <property type="match status" value="4"/>
</dbReference>
<dbReference type="Pfam" id="PF00400">
    <property type="entry name" value="WD40"/>
    <property type="match status" value="9"/>
</dbReference>
<sequence>MKRYSKKIWRRVKGGEDRKTSIANSSVPTTQCCDVQSSGEAPELNQQSVDVEVTDLWQVAYEELSPADKGILAGTKQVGNPSIHRSKTLQIVDDVIEATKRQYEEYQKGGLKIRKGPDKEDINIRDVAHKILNATLSFRGIANVLVAGDQTGSASIAWGIVLLGLTITYNHHQIRKAQFQSAEFLTDVLTRCAFIEKEHYHDSRCETQDKVEVAIVQVYKGILRYTAQVYRMQRASVGERLLESIFPVTSHPLKEIEATIRSDETRLRQWVRHDEHLQSQAKAEELLGRIDEFVTLLKDLHRKFDLYNLPDAEGASFDSYHNQHEEQCLSGTREELLLQVNDWGCSSDGPCIFWLNGMAGTGKSTIARSVARSFQDKGRLGATYFFKRGEGDRGSARRFVSTVTRQLITAIPTLAPGVTRAIEDDPDISKRGFKIQFEKLLLEPLSKLDEGPNVRRLVIVVDALDECDDEQDLRLLLQLFPRIQESKLLQLRAFITSRPELPIQLGFQEERVKDNHRDLVLHRIPQPVIEHDISLFLRHKLDRIAKERALPPDWPGDAQFSALVKMSVPLFIFAATVCRVFGDYDLDPIESLAEILEYQNEESKLDGTYLPILHKISKHGERRRIKIVEEFHEVVGTIIILESPLSVLSLSELLGISTRAISTRLSRLHAVLNIPENESAPVSLLHLSFRDFLLDPTTREKTDFWIDGGQAHQRLAGKCLDIMRRRLTENICKLPYEGFKRVEISEETLGRSVTDYIPRELEYSCRYWTRHMVHCRDSAAMMDNVYSFLKKHFLHWAEVMCVLGYAFEIVGDIEMIASLIQGNDSSDLSAFLYDAKRFILKCRRIVDLAPLQLYCSALMFAPMESIIRKTFGIPSWVCDMPEVEKFWNSELETIEGHRGAPVRSVTFSPDGRWLASGSDDRTIKLWDTTTGTLQQNLEGHHRSVLSVAFSPDGQWLASSSDDKTIKLWNLGTDSHKTLEGHEGPVSSVAFSADGKLLASGSGDKTVRVWNLTTGSHLTLKDHWTYVRAIALSRDGRWLASGSDDQTIKLWDPTTGALKHTFENTIMVVESLAFSPDGRLASAAGPVQVWDPENRVLQQTLGSLKDRAWAVKFSPDGRKLVSSYFFDRTIRLWDLATGTLQRTFSGHLWSAQSLTFSPNEQLLASCSAGNMIKLWDLDTTHNNTEPVVFEATTESARAISPDGRWLACVFEGLNIRICDLDIMHSNQATDASRVTVKAHDSSIEDMDISSDGRWLASASLDNSLKIWDFKQLLDNRTDNCLLQTLTGHKQPVTAVTFSPDGRWLASSSEDNTVRLWDPMTGALEHTLEGHKWVIRCLAFSLDGRWLASGDPDGTVIIWDPRNGRQVQRIDSKMYLTNLRFTKDGRHVQLNMEMHELPSSACSAPAAVGPEIDIQVQQGGWVYIQGESKFLLPPNFRANPAIHGGTMAVSYRPLGMKGAKIGLFQFRSQVKE</sequence>
<comment type="subcellular location">
    <subcellularLocation>
        <location evidence="1">Mitochondrion outer membrane</location>
        <topology evidence="1">Peripheral membrane protein</topology>
        <orientation evidence="1">Cytoplasmic side</orientation>
    </subcellularLocation>
</comment>
<dbReference type="InterPro" id="IPR019775">
    <property type="entry name" value="WD40_repeat_CS"/>
</dbReference>
<feature type="repeat" description="WD" evidence="7">
    <location>
        <begin position="1235"/>
        <end position="1269"/>
    </location>
</feature>
<organism evidence="9 10">
    <name type="scientific">Aspergillus brasiliensis (strain CBS 101740 / IMI 381727 / IBT 21946)</name>
    <dbReference type="NCBI Taxonomy" id="767769"/>
    <lineage>
        <taxon>Eukaryota</taxon>
        <taxon>Fungi</taxon>
        <taxon>Dikarya</taxon>
        <taxon>Ascomycota</taxon>
        <taxon>Pezizomycotina</taxon>
        <taxon>Eurotiomycetes</taxon>
        <taxon>Eurotiomycetidae</taxon>
        <taxon>Eurotiales</taxon>
        <taxon>Aspergillaceae</taxon>
        <taxon>Aspergillus</taxon>
        <taxon>Aspergillus subgen. Circumdati</taxon>
    </lineage>
</organism>
<comment type="similarity">
    <text evidence="4">Belongs to the WD repeat MDV1/CAF4 family.</text>
</comment>
<dbReference type="SUPFAM" id="SSF50978">
    <property type="entry name" value="WD40 repeat-like"/>
    <property type="match status" value="2"/>
</dbReference>
<feature type="repeat" description="WD" evidence="7">
    <location>
        <begin position="1326"/>
        <end position="1367"/>
    </location>
</feature>
<dbReference type="InterPro" id="IPR056884">
    <property type="entry name" value="NPHP3-like_N"/>
</dbReference>
<feature type="repeat" description="WD" evidence="7">
    <location>
        <begin position="937"/>
        <end position="978"/>
    </location>
</feature>
<protein>
    <recommendedName>
        <fullName evidence="5">Mitochondrial division protein 1</fullName>
    </recommendedName>
</protein>
<dbReference type="VEuPathDB" id="FungiDB:ASPBRDRAFT_49025"/>
<accession>A0A1L9U3Z3</accession>
<dbReference type="PROSITE" id="PS50294">
    <property type="entry name" value="WD_REPEATS_REGION"/>
    <property type="match status" value="8"/>
</dbReference>
<dbReference type="PANTHER" id="PTHR22847">
    <property type="entry name" value="WD40 REPEAT PROTEIN"/>
    <property type="match status" value="1"/>
</dbReference>
<evidence type="ECO:0000256" key="3">
    <source>
        <dbReference type="ARBA" id="ARBA00022737"/>
    </source>
</evidence>
<dbReference type="Proteomes" id="UP000184499">
    <property type="component" value="Unassembled WGS sequence"/>
</dbReference>
<dbReference type="STRING" id="767769.A0A1L9U3Z3"/>
<reference evidence="10" key="1">
    <citation type="journal article" date="2017" name="Genome Biol.">
        <title>Comparative genomics reveals high biological diversity and specific adaptations in the industrially and medically important fungal genus Aspergillus.</title>
        <authorList>
            <person name="de Vries R.P."/>
            <person name="Riley R."/>
            <person name="Wiebenga A."/>
            <person name="Aguilar-Osorio G."/>
            <person name="Amillis S."/>
            <person name="Uchima C.A."/>
            <person name="Anderluh G."/>
            <person name="Asadollahi M."/>
            <person name="Askin M."/>
            <person name="Barry K."/>
            <person name="Battaglia E."/>
            <person name="Bayram O."/>
            <person name="Benocci T."/>
            <person name="Braus-Stromeyer S.A."/>
            <person name="Caldana C."/>
            <person name="Canovas D."/>
            <person name="Cerqueira G.C."/>
            <person name="Chen F."/>
            <person name="Chen W."/>
            <person name="Choi C."/>
            <person name="Clum A."/>
            <person name="Dos Santos R.A."/>
            <person name="Damasio A.R."/>
            <person name="Diallinas G."/>
            <person name="Emri T."/>
            <person name="Fekete E."/>
            <person name="Flipphi M."/>
            <person name="Freyberg S."/>
            <person name="Gallo A."/>
            <person name="Gournas C."/>
            <person name="Habgood R."/>
            <person name="Hainaut M."/>
            <person name="Harispe M.L."/>
            <person name="Henrissat B."/>
            <person name="Hilden K.S."/>
            <person name="Hope R."/>
            <person name="Hossain A."/>
            <person name="Karabika E."/>
            <person name="Karaffa L."/>
            <person name="Karanyi Z."/>
            <person name="Krasevec N."/>
            <person name="Kuo A."/>
            <person name="Kusch H."/>
            <person name="LaButti K."/>
            <person name="Lagendijk E.L."/>
            <person name="Lapidus A."/>
            <person name="Levasseur A."/>
            <person name="Lindquist E."/>
            <person name="Lipzen A."/>
            <person name="Logrieco A.F."/>
            <person name="MacCabe A."/>
            <person name="Maekelae M.R."/>
            <person name="Malavazi I."/>
            <person name="Melin P."/>
            <person name="Meyer V."/>
            <person name="Mielnichuk N."/>
            <person name="Miskei M."/>
            <person name="Molnar A.P."/>
            <person name="Mule G."/>
            <person name="Ngan C.Y."/>
            <person name="Orejas M."/>
            <person name="Orosz E."/>
            <person name="Ouedraogo J.P."/>
            <person name="Overkamp K.M."/>
            <person name="Park H.-S."/>
            <person name="Perrone G."/>
            <person name="Piumi F."/>
            <person name="Punt P.J."/>
            <person name="Ram A.F."/>
            <person name="Ramon A."/>
            <person name="Rauscher S."/>
            <person name="Record E."/>
            <person name="Riano-Pachon D.M."/>
            <person name="Robert V."/>
            <person name="Roehrig J."/>
            <person name="Ruller R."/>
            <person name="Salamov A."/>
            <person name="Salih N.S."/>
            <person name="Samson R.A."/>
            <person name="Sandor E."/>
            <person name="Sanguinetti M."/>
            <person name="Schuetze T."/>
            <person name="Sepcic K."/>
            <person name="Shelest E."/>
            <person name="Sherlock G."/>
            <person name="Sophianopoulou V."/>
            <person name="Squina F.M."/>
            <person name="Sun H."/>
            <person name="Susca A."/>
            <person name="Todd R.B."/>
            <person name="Tsang A."/>
            <person name="Unkles S.E."/>
            <person name="van de Wiele N."/>
            <person name="van Rossen-Uffink D."/>
            <person name="Oliveira J.V."/>
            <person name="Vesth T.C."/>
            <person name="Visser J."/>
            <person name="Yu J.-H."/>
            <person name="Zhou M."/>
            <person name="Andersen M.R."/>
            <person name="Archer D.B."/>
            <person name="Baker S.E."/>
            <person name="Benoit I."/>
            <person name="Brakhage A.A."/>
            <person name="Braus G.H."/>
            <person name="Fischer R."/>
            <person name="Frisvad J.C."/>
            <person name="Goldman G.H."/>
            <person name="Houbraken J."/>
            <person name="Oakley B."/>
            <person name="Pocsi I."/>
            <person name="Scazzocchio C."/>
            <person name="Seiboth B."/>
            <person name="vanKuyk P.A."/>
            <person name="Wortman J."/>
            <person name="Dyer P.S."/>
            <person name="Grigoriev I.V."/>
        </authorList>
    </citation>
    <scope>NUCLEOTIDE SEQUENCE [LARGE SCALE GENOMIC DNA]</scope>
    <source>
        <strain evidence="10">CBS 101740 / IMI 381727 / IBT 21946</strain>
    </source>
</reference>
<evidence type="ECO:0000256" key="1">
    <source>
        <dbReference type="ARBA" id="ARBA00004570"/>
    </source>
</evidence>
<name>A0A1L9U3Z3_ASPBC</name>
<evidence type="ECO:0000259" key="8">
    <source>
        <dbReference type="Pfam" id="PF24883"/>
    </source>
</evidence>
<dbReference type="Gene3D" id="3.40.50.300">
    <property type="entry name" value="P-loop containing nucleotide triphosphate hydrolases"/>
    <property type="match status" value="1"/>
</dbReference>
<dbReference type="SUPFAM" id="SSF52540">
    <property type="entry name" value="P-loop containing nucleoside triphosphate hydrolases"/>
    <property type="match status" value="1"/>
</dbReference>
<dbReference type="CDD" id="cd00200">
    <property type="entry name" value="WD40"/>
    <property type="match status" value="2"/>
</dbReference>
<dbReference type="SMART" id="SM00320">
    <property type="entry name" value="WD40"/>
    <property type="match status" value="11"/>
</dbReference>
<dbReference type="InterPro" id="IPR020472">
    <property type="entry name" value="WD40_PAC1"/>
</dbReference>
<feature type="repeat" description="WD" evidence="7">
    <location>
        <begin position="1284"/>
        <end position="1325"/>
    </location>
</feature>
<dbReference type="OMA" id="LEGHCNV"/>
<feature type="repeat" description="WD" evidence="7">
    <location>
        <begin position="1143"/>
        <end position="1184"/>
    </location>
</feature>
<evidence type="ECO:0000256" key="4">
    <source>
        <dbReference type="ARBA" id="ARBA00038415"/>
    </source>
</evidence>
<dbReference type="RefSeq" id="XP_067473644.1">
    <property type="nucleotide sequence ID" value="XM_067626225.1"/>
</dbReference>
<dbReference type="InterPro" id="IPR027417">
    <property type="entry name" value="P-loop_NTPase"/>
</dbReference>
<evidence type="ECO:0000256" key="5">
    <source>
        <dbReference type="ARBA" id="ARBA00039789"/>
    </source>
</evidence>
<dbReference type="GeneID" id="93578713"/>
<dbReference type="Pfam" id="PF24883">
    <property type="entry name" value="NPHP3_N"/>
    <property type="match status" value="1"/>
</dbReference>
<dbReference type="GO" id="GO:0005741">
    <property type="term" value="C:mitochondrial outer membrane"/>
    <property type="evidence" value="ECO:0007669"/>
    <property type="project" value="UniProtKB-SubCell"/>
</dbReference>
<comment type="function">
    <text evidence="6">Involved in mitochondrial fission. Acts as an adapter protein required to form mitochondrial fission complexes. Formation of these complexes is required to promote constriction and fission of the mitochondrial compartment at a late step in mitochondrial division.</text>
</comment>
<dbReference type="PANTHER" id="PTHR22847:SF637">
    <property type="entry name" value="WD REPEAT DOMAIN 5B"/>
    <property type="match status" value="1"/>
</dbReference>
<dbReference type="PROSITE" id="PS50082">
    <property type="entry name" value="WD_REPEATS_2"/>
    <property type="match status" value="9"/>
</dbReference>
<evidence type="ECO:0000256" key="6">
    <source>
        <dbReference type="ARBA" id="ARBA00043913"/>
    </source>
</evidence>
<dbReference type="InterPro" id="IPR001680">
    <property type="entry name" value="WD40_rpt"/>
</dbReference>
<evidence type="ECO:0000256" key="2">
    <source>
        <dbReference type="ARBA" id="ARBA00022574"/>
    </source>
</evidence>
<gene>
    <name evidence="9" type="ORF">ASPBRDRAFT_49025</name>
</gene>
<feature type="repeat" description="WD" evidence="7">
    <location>
        <begin position="1100"/>
        <end position="1142"/>
    </location>
</feature>
<feature type="repeat" description="WD" evidence="7">
    <location>
        <begin position="978"/>
        <end position="1019"/>
    </location>
</feature>